<dbReference type="Gene3D" id="3.15.10.30">
    <property type="entry name" value="Haemolymph juvenile hormone binding protein"/>
    <property type="match status" value="1"/>
</dbReference>
<evidence type="ECO:0000256" key="1">
    <source>
        <dbReference type="SAM" id="SignalP"/>
    </source>
</evidence>
<dbReference type="RefSeq" id="XP_034100883.1">
    <property type="nucleotide sequence ID" value="XM_034244992.2"/>
</dbReference>
<protein>
    <submittedName>
        <fullName evidence="3">Uncharacterized protein LOC117565744</fullName>
    </submittedName>
</protein>
<evidence type="ECO:0000313" key="2">
    <source>
        <dbReference type="Proteomes" id="UP000515160"/>
    </source>
</evidence>
<reference evidence="3" key="1">
    <citation type="submission" date="2025-08" db="UniProtKB">
        <authorList>
            <consortium name="RefSeq"/>
        </authorList>
    </citation>
    <scope>IDENTIFICATION</scope>
    <source>
        <strain evidence="3">15112-1751.03</strain>
        <tissue evidence="3">Whole Adult</tissue>
    </source>
</reference>
<dbReference type="Proteomes" id="UP000515160">
    <property type="component" value="Chromosome 2L"/>
</dbReference>
<organism evidence="2 3">
    <name type="scientific">Drosophila albomicans</name>
    <name type="common">Fruit fly</name>
    <dbReference type="NCBI Taxonomy" id="7291"/>
    <lineage>
        <taxon>Eukaryota</taxon>
        <taxon>Metazoa</taxon>
        <taxon>Ecdysozoa</taxon>
        <taxon>Arthropoda</taxon>
        <taxon>Hexapoda</taxon>
        <taxon>Insecta</taxon>
        <taxon>Pterygota</taxon>
        <taxon>Neoptera</taxon>
        <taxon>Endopterygota</taxon>
        <taxon>Diptera</taxon>
        <taxon>Brachycera</taxon>
        <taxon>Muscomorpha</taxon>
        <taxon>Ephydroidea</taxon>
        <taxon>Drosophilidae</taxon>
        <taxon>Drosophila</taxon>
    </lineage>
</organism>
<dbReference type="InterPro" id="IPR017943">
    <property type="entry name" value="Bactericidal_perm-incr_a/b_dom"/>
</dbReference>
<dbReference type="GO" id="GO:0008289">
    <property type="term" value="F:lipid binding"/>
    <property type="evidence" value="ECO:0007669"/>
    <property type="project" value="InterPro"/>
</dbReference>
<sequence>MKAIVYVFVALLAYTAAYEVDFLTEEQWNRFVEKVETTPVKPDEHGLILNSQAKKAVKNLMEQLPCGFPEYGIPPLAPYTNADLSIHLAQSVVDTLVQFLRFRFDGLETMEIKKMKVSYTFSKKVKYHFNFKELKASAHVLNTDTLIDLLKELGLSVRYEGTGPLSFSLENLSIQGQFKYKMPFIFGSIKIYNFECVVGLGGVTSHIGGILGNGRINEMINDIIEYEVPAFVNGRQKQISDKIESIFVPLVNDKLKGHKVWYLLGMLTNSSKKCTPTPAPWLAIQ</sequence>
<dbReference type="SMART" id="SM00700">
    <property type="entry name" value="JHBP"/>
    <property type="match status" value="1"/>
</dbReference>
<dbReference type="Pfam" id="PF06585">
    <property type="entry name" value="JHBP"/>
    <property type="match status" value="1"/>
</dbReference>
<dbReference type="PANTHER" id="PTHR20993:SF0">
    <property type="entry name" value="GH07914P"/>
    <property type="match status" value="1"/>
</dbReference>
<keyword evidence="2" id="KW-1185">Reference proteome</keyword>
<dbReference type="SUPFAM" id="SSF55394">
    <property type="entry name" value="Bactericidal permeability-increasing protein, BPI"/>
    <property type="match status" value="1"/>
</dbReference>
<evidence type="ECO:0000313" key="3">
    <source>
        <dbReference type="RefSeq" id="XP_034100883.1"/>
    </source>
</evidence>
<dbReference type="InterPro" id="IPR010562">
    <property type="entry name" value="Haemolymph_juvenile_hormone-bd"/>
</dbReference>
<dbReference type="OrthoDB" id="6380971at2759"/>
<dbReference type="PANTHER" id="PTHR20993">
    <property type="entry name" value="GH07914P"/>
    <property type="match status" value="1"/>
</dbReference>
<dbReference type="GeneID" id="117565744"/>
<dbReference type="InterPro" id="IPR038606">
    <property type="entry name" value="To_sf"/>
</dbReference>
<gene>
    <name evidence="3" type="primary">LOC117565744</name>
</gene>
<proteinExistence type="predicted"/>
<accession>A0A6P8WNF9</accession>
<feature type="signal peptide" evidence="1">
    <location>
        <begin position="1"/>
        <end position="17"/>
    </location>
</feature>
<dbReference type="AlphaFoldDB" id="A0A6P8WNF9"/>
<feature type="chain" id="PRO_5027595616" evidence="1">
    <location>
        <begin position="18"/>
        <end position="285"/>
    </location>
</feature>
<keyword evidence="1" id="KW-0732">Signal</keyword>
<name>A0A6P8WNF9_DROAB</name>